<sequence>MAFVPIKFTTILSFPDLSVYNVASHQNLHPWEVYQKRFFGKNEKCKKRCRTSPFGVWDVETRMRSAETGLEGSIETSLSSCIQFPKFFKDSCSQTLNSGISECQTV</sequence>
<organism evidence="1 2">
    <name type="scientific">Araneus ventricosus</name>
    <name type="common">Orbweaver spider</name>
    <name type="synonym">Epeira ventricosa</name>
    <dbReference type="NCBI Taxonomy" id="182803"/>
    <lineage>
        <taxon>Eukaryota</taxon>
        <taxon>Metazoa</taxon>
        <taxon>Ecdysozoa</taxon>
        <taxon>Arthropoda</taxon>
        <taxon>Chelicerata</taxon>
        <taxon>Arachnida</taxon>
        <taxon>Araneae</taxon>
        <taxon>Araneomorphae</taxon>
        <taxon>Entelegynae</taxon>
        <taxon>Araneoidea</taxon>
        <taxon>Araneidae</taxon>
        <taxon>Araneus</taxon>
    </lineage>
</organism>
<reference evidence="1 2" key="1">
    <citation type="journal article" date="2019" name="Sci. Rep.">
        <title>Orb-weaving spider Araneus ventricosus genome elucidates the spidroin gene catalogue.</title>
        <authorList>
            <person name="Kono N."/>
            <person name="Nakamura H."/>
            <person name="Ohtoshi R."/>
            <person name="Moran D.A.P."/>
            <person name="Shinohara A."/>
            <person name="Yoshida Y."/>
            <person name="Fujiwara M."/>
            <person name="Mori M."/>
            <person name="Tomita M."/>
            <person name="Arakawa K."/>
        </authorList>
    </citation>
    <scope>NUCLEOTIDE SEQUENCE [LARGE SCALE GENOMIC DNA]</scope>
</reference>
<dbReference type="AlphaFoldDB" id="A0A4Y2TSH5"/>
<protein>
    <submittedName>
        <fullName evidence="1">Uncharacterized protein</fullName>
    </submittedName>
</protein>
<keyword evidence="2" id="KW-1185">Reference proteome</keyword>
<evidence type="ECO:0000313" key="2">
    <source>
        <dbReference type="Proteomes" id="UP000499080"/>
    </source>
</evidence>
<dbReference type="EMBL" id="BGPR01030763">
    <property type="protein sequence ID" value="GBO03478.1"/>
    <property type="molecule type" value="Genomic_DNA"/>
</dbReference>
<dbReference type="Proteomes" id="UP000499080">
    <property type="component" value="Unassembled WGS sequence"/>
</dbReference>
<proteinExistence type="predicted"/>
<comment type="caution">
    <text evidence="1">The sequence shown here is derived from an EMBL/GenBank/DDBJ whole genome shotgun (WGS) entry which is preliminary data.</text>
</comment>
<name>A0A4Y2TSH5_ARAVE</name>
<evidence type="ECO:0000313" key="1">
    <source>
        <dbReference type="EMBL" id="GBO03478.1"/>
    </source>
</evidence>
<accession>A0A4Y2TSH5</accession>
<gene>
    <name evidence="1" type="ORF">AVEN_18524_1</name>
</gene>